<dbReference type="InterPro" id="IPR008971">
    <property type="entry name" value="HSP40/DnaJ_pept-bd"/>
</dbReference>
<protein>
    <recommendedName>
        <fullName evidence="3">J domain-containing protein</fullName>
    </recommendedName>
</protein>
<dbReference type="Pfam" id="PF00226">
    <property type="entry name" value="DnaJ"/>
    <property type="match status" value="1"/>
</dbReference>
<dbReference type="SMART" id="SM00271">
    <property type="entry name" value="DnaJ"/>
    <property type="match status" value="1"/>
</dbReference>
<reference evidence="4 5" key="1">
    <citation type="journal article" date="2017" name="Nat. Commun.">
        <title>Genome assembly with in vitro proximity ligation data and whole-genome triplication in lettuce.</title>
        <authorList>
            <person name="Reyes-Chin-Wo S."/>
            <person name="Wang Z."/>
            <person name="Yang X."/>
            <person name="Kozik A."/>
            <person name="Arikit S."/>
            <person name="Song C."/>
            <person name="Xia L."/>
            <person name="Froenicke L."/>
            <person name="Lavelle D.O."/>
            <person name="Truco M.J."/>
            <person name="Xia R."/>
            <person name="Zhu S."/>
            <person name="Xu C."/>
            <person name="Xu H."/>
            <person name="Xu X."/>
            <person name="Cox K."/>
            <person name="Korf I."/>
            <person name="Meyers B.C."/>
            <person name="Michelmore R.W."/>
        </authorList>
    </citation>
    <scope>NUCLEOTIDE SEQUENCE [LARGE SCALE GENOMIC DNA]</scope>
    <source>
        <strain evidence="5">cv. Salinas</strain>
        <tissue evidence="4">Seedlings</tissue>
    </source>
</reference>
<keyword evidence="5" id="KW-1185">Reference proteome</keyword>
<dbReference type="CDD" id="cd06257">
    <property type="entry name" value="DnaJ"/>
    <property type="match status" value="1"/>
</dbReference>
<dbReference type="InterPro" id="IPR051339">
    <property type="entry name" value="DnaJ_subfamily_B"/>
</dbReference>
<dbReference type="PRINTS" id="PR00625">
    <property type="entry name" value="JDOMAIN"/>
</dbReference>
<sequence>MDDDYYKILNVSKTVNDEDLKKAYRNLAMKWHPDKNPNNMYEAEAKFIQISEAFEVISKTLLLAFSLSSQILNSEFQFQVLGDPQKRLLYDQHGEEDLKETPPSDDSKTENGFSGRTAEDIDILEEFCSRCGFDFDTKRGGRNDNSNVDNRFKGSTMLKKPPPVENTLPCSLEELYNGSTKKMQISRTFVDKNGQLTLVMETLTIDIKPGWKNGTKITFPDKGNQQKAKELPADLVYVIHEKPHQVYKRDGNDLFVNYRLTLAEALKGTTINITTLDQRELAIEVKDIITPEYELVVSKEGMPIPNDSDSRGDLKVRFEIKFPKKLTSQQKTALRHALGG</sequence>
<dbReference type="Pfam" id="PF01556">
    <property type="entry name" value="DnaJ_C"/>
    <property type="match status" value="1"/>
</dbReference>
<dbReference type="SUPFAM" id="SSF46565">
    <property type="entry name" value="Chaperone J-domain"/>
    <property type="match status" value="1"/>
</dbReference>
<dbReference type="GO" id="GO:0051087">
    <property type="term" value="F:protein-folding chaperone binding"/>
    <property type="evidence" value="ECO:0000318"/>
    <property type="project" value="GO_Central"/>
</dbReference>
<comment type="caution">
    <text evidence="4">The sequence shown here is derived from an EMBL/GenBank/DDBJ whole genome shotgun (WGS) entry which is preliminary data.</text>
</comment>
<dbReference type="PANTHER" id="PTHR24078:SF538">
    <property type="entry name" value="DNAJ HEAT SHOCK FAMILY PROTEIN"/>
    <property type="match status" value="1"/>
</dbReference>
<dbReference type="PROSITE" id="PS50076">
    <property type="entry name" value="DNAJ_2"/>
    <property type="match status" value="1"/>
</dbReference>
<organism evidence="4 5">
    <name type="scientific">Lactuca sativa</name>
    <name type="common">Garden lettuce</name>
    <dbReference type="NCBI Taxonomy" id="4236"/>
    <lineage>
        <taxon>Eukaryota</taxon>
        <taxon>Viridiplantae</taxon>
        <taxon>Streptophyta</taxon>
        <taxon>Embryophyta</taxon>
        <taxon>Tracheophyta</taxon>
        <taxon>Spermatophyta</taxon>
        <taxon>Magnoliopsida</taxon>
        <taxon>eudicotyledons</taxon>
        <taxon>Gunneridae</taxon>
        <taxon>Pentapetalae</taxon>
        <taxon>asterids</taxon>
        <taxon>campanulids</taxon>
        <taxon>Asterales</taxon>
        <taxon>Asteraceae</taxon>
        <taxon>Cichorioideae</taxon>
        <taxon>Cichorieae</taxon>
        <taxon>Lactucinae</taxon>
        <taxon>Lactuca</taxon>
    </lineage>
</organism>
<dbReference type="EMBL" id="NBSK02000006">
    <property type="protein sequence ID" value="KAJ0201618.1"/>
    <property type="molecule type" value="Genomic_DNA"/>
</dbReference>
<dbReference type="InterPro" id="IPR002939">
    <property type="entry name" value="DnaJ_C"/>
</dbReference>
<feature type="domain" description="J" evidence="3">
    <location>
        <begin position="4"/>
        <end position="94"/>
    </location>
</feature>
<dbReference type="AlphaFoldDB" id="A0A9R1VB06"/>
<dbReference type="GO" id="GO:0006457">
    <property type="term" value="P:protein folding"/>
    <property type="evidence" value="ECO:0007669"/>
    <property type="project" value="InterPro"/>
</dbReference>
<name>A0A9R1VB06_LACSA</name>
<accession>A0A9R1VB06</accession>
<gene>
    <name evidence="4" type="ORF">LSAT_V11C600339820</name>
</gene>
<dbReference type="Proteomes" id="UP000235145">
    <property type="component" value="Unassembled WGS sequence"/>
</dbReference>
<feature type="compositionally biased region" description="Basic and acidic residues" evidence="2">
    <location>
        <begin position="94"/>
        <end position="109"/>
    </location>
</feature>
<dbReference type="SUPFAM" id="SSF49493">
    <property type="entry name" value="HSP40/DnaJ peptide-binding domain"/>
    <property type="match status" value="2"/>
</dbReference>
<evidence type="ECO:0000256" key="2">
    <source>
        <dbReference type="SAM" id="MobiDB-lite"/>
    </source>
</evidence>
<evidence type="ECO:0000313" key="5">
    <source>
        <dbReference type="Proteomes" id="UP000235145"/>
    </source>
</evidence>
<dbReference type="Gene3D" id="1.10.287.110">
    <property type="entry name" value="DnaJ domain"/>
    <property type="match status" value="1"/>
</dbReference>
<dbReference type="CDD" id="cd10747">
    <property type="entry name" value="DnaJ_C"/>
    <property type="match status" value="1"/>
</dbReference>
<dbReference type="PANTHER" id="PTHR24078">
    <property type="entry name" value="DNAJ HOMOLOG SUBFAMILY C MEMBER"/>
    <property type="match status" value="1"/>
</dbReference>
<proteinExistence type="predicted"/>
<feature type="region of interest" description="Disordered" evidence="2">
    <location>
        <begin position="94"/>
        <end position="115"/>
    </location>
</feature>
<dbReference type="FunFam" id="2.60.260.20:FF:000006">
    <property type="entry name" value="DnaJ subfamily B member 13"/>
    <property type="match status" value="1"/>
</dbReference>
<dbReference type="InterPro" id="IPR036869">
    <property type="entry name" value="J_dom_sf"/>
</dbReference>
<evidence type="ECO:0000313" key="4">
    <source>
        <dbReference type="EMBL" id="KAJ0201618.1"/>
    </source>
</evidence>
<dbReference type="Gramene" id="rna-gnl|WGS:NBSK|LSAT_6X111101_mrna">
    <property type="protein sequence ID" value="cds-PLY88065.1"/>
    <property type="gene ID" value="gene-LSAT_6X111101"/>
</dbReference>
<evidence type="ECO:0000259" key="3">
    <source>
        <dbReference type="PROSITE" id="PS50076"/>
    </source>
</evidence>
<dbReference type="GO" id="GO:0005829">
    <property type="term" value="C:cytosol"/>
    <property type="evidence" value="ECO:0000318"/>
    <property type="project" value="GO_Central"/>
</dbReference>
<dbReference type="InterPro" id="IPR001623">
    <property type="entry name" value="DnaJ_domain"/>
</dbReference>
<dbReference type="Gene3D" id="2.60.260.20">
    <property type="entry name" value="Urease metallochaperone UreE, N-terminal domain"/>
    <property type="match status" value="2"/>
</dbReference>
<evidence type="ECO:0000256" key="1">
    <source>
        <dbReference type="ARBA" id="ARBA00023186"/>
    </source>
</evidence>
<dbReference type="GO" id="GO:0051082">
    <property type="term" value="F:unfolded protein binding"/>
    <property type="evidence" value="ECO:0000318"/>
    <property type="project" value="GO_Central"/>
</dbReference>
<keyword evidence="1" id="KW-0143">Chaperone</keyword>
<dbReference type="FunFam" id="2.60.260.20:FF:000002">
    <property type="entry name" value="Dnaj homolog subfamily b member"/>
    <property type="match status" value="1"/>
</dbReference>